<accession>A0A7C5LTB3</accession>
<dbReference type="Gene3D" id="3.30.1340.30">
    <property type="match status" value="1"/>
</dbReference>
<organism evidence="4">
    <name type="scientific">Hellea balneolensis</name>
    <dbReference type="NCBI Taxonomy" id="287478"/>
    <lineage>
        <taxon>Bacteria</taxon>
        <taxon>Pseudomonadati</taxon>
        <taxon>Pseudomonadota</taxon>
        <taxon>Alphaproteobacteria</taxon>
        <taxon>Maricaulales</taxon>
        <taxon>Robiginitomaculaceae</taxon>
        <taxon>Hellea</taxon>
    </lineage>
</organism>
<dbReference type="Proteomes" id="UP000885830">
    <property type="component" value="Unassembled WGS sequence"/>
</dbReference>
<feature type="domain" description="BON" evidence="3">
    <location>
        <begin position="54"/>
        <end position="122"/>
    </location>
</feature>
<dbReference type="InterPro" id="IPR051686">
    <property type="entry name" value="Lipoprotein_DolP"/>
</dbReference>
<sequence length="371" mass="38487">MGKVMALVCVIMKRLTMILSASAMAFCAVQIGGCAVATAGVKKGDERNFARSLNDINAGRAIKARMGRVEGFKLGGVDVEVAEGIVVLSGNVPRAEDRVEAERIAWSAPKIVQVGNEIKIAGKQGLVRNTKDGVLHQSVRARMIANKNIKARNYNIEVHDGVVYLLGVARSPEELALAAQTASTTKGTREVISYVKVAGDNSARMAQGPGYNGVPSTVAQNPTYAPYVPQAPSGAGEYPPIGSPTPLPPIGGSPLSNTPGAPSVLDDDAIESGEPYYLDPETGERVEIPEGVTPIPYVPDQGPGSLGAGGKPLPPGAKPSQILGANSVTQLPSDQYLGLYRSGAPGTAVSVIESAPYTLDPVTGAMIPVKN</sequence>
<dbReference type="InterPro" id="IPR014004">
    <property type="entry name" value="Transpt-assoc_nodulatn_dom_bac"/>
</dbReference>
<feature type="chain" id="PRO_5027549817" evidence="2">
    <location>
        <begin position="26"/>
        <end position="371"/>
    </location>
</feature>
<reference evidence="4" key="1">
    <citation type="journal article" date="2020" name="mSystems">
        <title>Genome- and Community-Level Interaction Insights into Carbon Utilization and Element Cycling Functions of Hydrothermarchaeota in Hydrothermal Sediment.</title>
        <authorList>
            <person name="Zhou Z."/>
            <person name="Liu Y."/>
            <person name="Xu W."/>
            <person name="Pan J."/>
            <person name="Luo Z.H."/>
            <person name="Li M."/>
        </authorList>
    </citation>
    <scope>NUCLEOTIDE SEQUENCE [LARGE SCALE GENOMIC DNA]</scope>
    <source>
        <strain evidence="4">HyVt-485</strain>
    </source>
</reference>
<protein>
    <submittedName>
        <fullName evidence="4">BON domain-containing protein</fullName>
    </submittedName>
</protein>
<evidence type="ECO:0000256" key="2">
    <source>
        <dbReference type="SAM" id="SignalP"/>
    </source>
</evidence>
<name>A0A7C5LTB3_9PROT</name>
<evidence type="ECO:0000256" key="1">
    <source>
        <dbReference type="SAM" id="MobiDB-lite"/>
    </source>
</evidence>
<dbReference type="PROSITE" id="PS50914">
    <property type="entry name" value="BON"/>
    <property type="match status" value="2"/>
</dbReference>
<dbReference type="AlphaFoldDB" id="A0A7C5LTB3"/>
<evidence type="ECO:0000259" key="3">
    <source>
        <dbReference type="PROSITE" id="PS50914"/>
    </source>
</evidence>
<dbReference type="InterPro" id="IPR007055">
    <property type="entry name" value="BON_dom"/>
</dbReference>
<dbReference type="PANTHER" id="PTHR34606">
    <property type="entry name" value="BON DOMAIN-CONTAINING PROTEIN"/>
    <property type="match status" value="1"/>
</dbReference>
<feature type="compositionally biased region" description="Pro residues" evidence="1">
    <location>
        <begin position="241"/>
        <end position="251"/>
    </location>
</feature>
<feature type="region of interest" description="Disordered" evidence="1">
    <location>
        <begin position="228"/>
        <end position="320"/>
    </location>
</feature>
<comment type="caution">
    <text evidence="4">The sequence shown here is derived from an EMBL/GenBank/DDBJ whole genome shotgun (WGS) entry which is preliminary data.</text>
</comment>
<dbReference type="PANTHER" id="PTHR34606:SF15">
    <property type="entry name" value="BON DOMAIN-CONTAINING PROTEIN"/>
    <property type="match status" value="1"/>
</dbReference>
<dbReference type="Pfam" id="PF04972">
    <property type="entry name" value="BON"/>
    <property type="match status" value="2"/>
</dbReference>
<proteinExistence type="predicted"/>
<keyword evidence="2" id="KW-0732">Signal</keyword>
<feature type="signal peptide" evidence="2">
    <location>
        <begin position="1"/>
        <end position="25"/>
    </location>
</feature>
<evidence type="ECO:0000313" key="4">
    <source>
        <dbReference type="EMBL" id="HHL43437.1"/>
    </source>
</evidence>
<dbReference type="SMART" id="SM00749">
    <property type="entry name" value="BON"/>
    <property type="match status" value="2"/>
</dbReference>
<dbReference type="EMBL" id="DRMJ01000387">
    <property type="protein sequence ID" value="HHL43437.1"/>
    <property type="molecule type" value="Genomic_DNA"/>
</dbReference>
<gene>
    <name evidence="4" type="ORF">ENJ42_07465</name>
</gene>
<feature type="domain" description="BON" evidence="3">
    <location>
        <begin position="131"/>
        <end position="199"/>
    </location>
</feature>